<geneLocation type="plasmid" evidence="6 7">
    <name>unnamed3</name>
</geneLocation>
<dbReference type="FunFam" id="3.40.640.10:FF:000089">
    <property type="entry name" value="Aminotransferase, DegT/DnrJ/EryC1/StrS family"/>
    <property type="match status" value="1"/>
</dbReference>
<protein>
    <submittedName>
        <fullName evidence="6">DegT/DnrJ/EryC1/StrS family aminotransferase</fullName>
    </submittedName>
</protein>
<accession>A0A6G7VR25</accession>
<dbReference type="InterPro" id="IPR015422">
    <property type="entry name" value="PyrdxlP-dep_Trfase_small"/>
</dbReference>
<organism evidence="6 7">
    <name type="scientific">Pontivivens nitratireducens</name>
    <dbReference type="NCBI Taxonomy" id="2758038"/>
    <lineage>
        <taxon>Bacteria</taxon>
        <taxon>Pseudomonadati</taxon>
        <taxon>Pseudomonadota</taxon>
        <taxon>Alphaproteobacteria</taxon>
        <taxon>Rhodobacterales</taxon>
        <taxon>Paracoccaceae</taxon>
        <taxon>Pontivivens</taxon>
    </lineage>
</organism>
<dbReference type="InterPro" id="IPR000653">
    <property type="entry name" value="DegT/StrS_aminotransferase"/>
</dbReference>
<keyword evidence="1 4" id="KW-0663">Pyridoxal phosphate</keyword>
<dbReference type="InterPro" id="IPR015424">
    <property type="entry name" value="PyrdxlP-dep_Trfase"/>
</dbReference>
<reference evidence="6 7" key="1">
    <citation type="submission" date="2020-03" db="EMBL/GenBank/DDBJ databases">
        <title>Complete genome sequence of Monaibacterium sp. ALG8 with diverse plasmids.</title>
        <authorList>
            <person name="Sun C."/>
        </authorList>
    </citation>
    <scope>NUCLEOTIDE SEQUENCE [LARGE SCALE GENOMIC DNA]</scope>
    <source>
        <strain evidence="6 7">ALG8</strain>
        <plasmid evidence="6 7">unnamed3</plasmid>
    </source>
</reference>
<dbReference type="CDD" id="cd00616">
    <property type="entry name" value="AHBA_syn"/>
    <property type="match status" value="1"/>
</dbReference>
<dbReference type="SUPFAM" id="SSF53383">
    <property type="entry name" value="PLP-dependent transferases"/>
    <property type="match status" value="1"/>
</dbReference>
<evidence type="ECO:0000256" key="2">
    <source>
        <dbReference type="ARBA" id="ARBA00037999"/>
    </source>
</evidence>
<name>A0A6G7VR25_9RHOB</name>
<evidence type="ECO:0000313" key="7">
    <source>
        <dbReference type="Proteomes" id="UP000500791"/>
    </source>
</evidence>
<dbReference type="InterPro" id="IPR015421">
    <property type="entry name" value="PyrdxlP-dep_Trfase_major"/>
</dbReference>
<dbReference type="PANTHER" id="PTHR30244">
    <property type="entry name" value="TRANSAMINASE"/>
    <property type="match status" value="1"/>
</dbReference>
<feature type="active site" description="Proton acceptor" evidence="3">
    <location>
        <position position="186"/>
    </location>
</feature>
<dbReference type="EMBL" id="CP049814">
    <property type="protein sequence ID" value="QIK42308.1"/>
    <property type="molecule type" value="Genomic_DNA"/>
</dbReference>
<gene>
    <name evidence="6" type="ORF">G8E03_15800</name>
</gene>
<keyword evidence="6" id="KW-0614">Plasmid</keyword>
<dbReference type="PIRSF" id="PIRSF000390">
    <property type="entry name" value="PLP_StrS"/>
    <property type="match status" value="1"/>
</dbReference>
<evidence type="ECO:0000256" key="5">
    <source>
        <dbReference type="RuleBase" id="RU004508"/>
    </source>
</evidence>
<proteinExistence type="inferred from homology"/>
<feature type="modified residue" description="N6-(pyridoxal phosphate)lysine" evidence="4">
    <location>
        <position position="186"/>
    </location>
</feature>
<evidence type="ECO:0000313" key="6">
    <source>
        <dbReference type="EMBL" id="QIK42308.1"/>
    </source>
</evidence>
<evidence type="ECO:0000256" key="1">
    <source>
        <dbReference type="ARBA" id="ARBA00022898"/>
    </source>
</evidence>
<evidence type="ECO:0000256" key="4">
    <source>
        <dbReference type="PIRSR" id="PIRSR000390-2"/>
    </source>
</evidence>
<dbReference type="Gene3D" id="3.90.1150.10">
    <property type="entry name" value="Aspartate Aminotransferase, domain 1"/>
    <property type="match status" value="1"/>
</dbReference>
<dbReference type="GO" id="GO:0000271">
    <property type="term" value="P:polysaccharide biosynthetic process"/>
    <property type="evidence" value="ECO:0007669"/>
    <property type="project" value="TreeGrafter"/>
</dbReference>
<dbReference type="Pfam" id="PF01041">
    <property type="entry name" value="DegT_DnrJ_EryC1"/>
    <property type="match status" value="1"/>
</dbReference>
<comment type="similarity">
    <text evidence="2 5">Belongs to the DegT/DnrJ/EryC1 family.</text>
</comment>
<keyword evidence="6" id="KW-0032">Aminotransferase</keyword>
<dbReference type="PANTHER" id="PTHR30244:SF36">
    <property type="entry name" value="3-OXO-GLUCOSE-6-PHOSPHATE:GLUTAMATE AMINOTRANSFERASE"/>
    <property type="match status" value="1"/>
</dbReference>
<keyword evidence="7" id="KW-1185">Reference proteome</keyword>
<evidence type="ECO:0000256" key="3">
    <source>
        <dbReference type="PIRSR" id="PIRSR000390-1"/>
    </source>
</evidence>
<dbReference type="RefSeq" id="WP_166194817.1">
    <property type="nucleotide sequence ID" value="NZ_CP049814.1"/>
</dbReference>
<sequence length="374" mass="40007">MKVPFLDLSQMAAEIGDELTQAAARVIASGWYIGGPEVEAFQAEWAAHCAADHCVGAANGLDALVLGLRALGVGAGDEVIVPSNTYIASWLAISAVGAHPVGVEPDPATHNIDPTRIAAAITPRTRAIMPVHLYGQPCDLDPILTIARSRGLAVIEDAAQAHSATYRGQPIGAHGDLVCWSFYPGKNLGALGDGGAVTTNNPDLARTIRQLGNYGSERKYEHTMRGLNSRLDPIQAAMLRVKLAYLPAWTDMRRARAAQYMNGLDGAGFGLPHVIAGVDPVWHLYVITSPHRDDLAARLTDAGIGTLIHYPHPPHMQGAYSDLGLAPDSFPIARDLSRQVLSLPMGPFLKPDQCQHVIDILRELNSTYRAAHLG</sequence>
<dbReference type="GO" id="GO:0030170">
    <property type="term" value="F:pyridoxal phosphate binding"/>
    <property type="evidence" value="ECO:0007669"/>
    <property type="project" value="UniProtKB-ARBA"/>
</dbReference>
<dbReference type="KEGG" id="mon:G8E03_15800"/>
<dbReference type="Gene3D" id="3.40.640.10">
    <property type="entry name" value="Type I PLP-dependent aspartate aminotransferase-like (Major domain)"/>
    <property type="match status" value="1"/>
</dbReference>
<keyword evidence="6" id="KW-0808">Transferase</keyword>
<dbReference type="Proteomes" id="UP000500791">
    <property type="component" value="Plasmid unnamed3"/>
</dbReference>
<dbReference type="AlphaFoldDB" id="A0A6G7VR25"/>
<dbReference type="GO" id="GO:0008483">
    <property type="term" value="F:transaminase activity"/>
    <property type="evidence" value="ECO:0007669"/>
    <property type="project" value="UniProtKB-KW"/>
</dbReference>